<name>A0ACB7ULC9_DIOAL</name>
<proteinExistence type="predicted"/>
<comment type="caution">
    <text evidence="1">The sequence shown here is derived from an EMBL/GenBank/DDBJ whole genome shotgun (WGS) entry which is preliminary data.</text>
</comment>
<gene>
    <name evidence="1" type="ORF">IHE45_15G052800</name>
</gene>
<evidence type="ECO:0000313" key="2">
    <source>
        <dbReference type="Proteomes" id="UP000827976"/>
    </source>
</evidence>
<dbReference type="Proteomes" id="UP000827976">
    <property type="component" value="Chromosome 15"/>
</dbReference>
<evidence type="ECO:0000313" key="1">
    <source>
        <dbReference type="EMBL" id="KAH7661268.1"/>
    </source>
</evidence>
<sequence>MEIHGEACIVFILQSGDNQVTTIPHTYSSSLLSTSFAWCEKRRKVGRKIIISTQPVFCFILLPFVLGVKSRKKEKK</sequence>
<reference evidence="2" key="1">
    <citation type="journal article" date="2022" name="Nat. Commun.">
        <title>Chromosome evolution and the genetic basis of agronomically important traits in greater yam.</title>
        <authorList>
            <person name="Bredeson J.V."/>
            <person name="Lyons J.B."/>
            <person name="Oniyinde I.O."/>
            <person name="Okereke N.R."/>
            <person name="Kolade O."/>
            <person name="Nnabue I."/>
            <person name="Nwadili C.O."/>
            <person name="Hribova E."/>
            <person name="Parker M."/>
            <person name="Nwogha J."/>
            <person name="Shu S."/>
            <person name="Carlson J."/>
            <person name="Kariba R."/>
            <person name="Muthemba S."/>
            <person name="Knop K."/>
            <person name="Barton G.J."/>
            <person name="Sherwood A.V."/>
            <person name="Lopez-Montes A."/>
            <person name="Asiedu R."/>
            <person name="Jamnadass R."/>
            <person name="Muchugi A."/>
            <person name="Goodstein D."/>
            <person name="Egesi C.N."/>
            <person name="Featherston J."/>
            <person name="Asfaw A."/>
            <person name="Simpson G.G."/>
            <person name="Dolezel J."/>
            <person name="Hendre P.S."/>
            <person name="Van Deynze A."/>
            <person name="Kumar P.L."/>
            <person name="Obidiegwu J.E."/>
            <person name="Bhattacharjee R."/>
            <person name="Rokhsar D.S."/>
        </authorList>
    </citation>
    <scope>NUCLEOTIDE SEQUENCE [LARGE SCALE GENOMIC DNA]</scope>
    <source>
        <strain evidence="2">cv. TDa95/00328</strain>
    </source>
</reference>
<organism evidence="1 2">
    <name type="scientific">Dioscorea alata</name>
    <name type="common">Purple yam</name>
    <dbReference type="NCBI Taxonomy" id="55571"/>
    <lineage>
        <taxon>Eukaryota</taxon>
        <taxon>Viridiplantae</taxon>
        <taxon>Streptophyta</taxon>
        <taxon>Embryophyta</taxon>
        <taxon>Tracheophyta</taxon>
        <taxon>Spermatophyta</taxon>
        <taxon>Magnoliopsida</taxon>
        <taxon>Liliopsida</taxon>
        <taxon>Dioscoreales</taxon>
        <taxon>Dioscoreaceae</taxon>
        <taxon>Dioscorea</taxon>
    </lineage>
</organism>
<protein>
    <submittedName>
        <fullName evidence="1">Uncharacterized protein</fullName>
    </submittedName>
</protein>
<accession>A0ACB7ULC9</accession>
<dbReference type="EMBL" id="CM037025">
    <property type="protein sequence ID" value="KAH7661268.1"/>
    <property type="molecule type" value="Genomic_DNA"/>
</dbReference>
<keyword evidence="2" id="KW-1185">Reference proteome</keyword>